<evidence type="ECO:0000256" key="9">
    <source>
        <dbReference type="HAMAP-Rule" id="MF_00135"/>
    </source>
</evidence>
<comment type="pathway">
    <text evidence="2 9">Amino-acid biosynthesis; L-tryptophan biosynthesis; L-tryptophan from chorismate: step 3/5.</text>
</comment>
<evidence type="ECO:0000256" key="3">
    <source>
        <dbReference type="ARBA" id="ARBA00012572"/>
    </source>
</evidence>
<evidence type="ECO:0000256" key="7">
    <source>
        <dbReference type="ARBA" id="ARBA00023141"/>
    </source>
</evidence>
<dbReference type="EC" id="5.3.1.24" evidence="3 9"/>
<dbReference type="EMBL" id="JBHSUA010000015">
    <property type="protein sequence ID" value="MFC6396724.1"/>
    <property type="molecule type" value="Genomic_DNA"/>
</dbReference>
<evidence type="ECO:0000256" key="8">
    <source>
        <dbReference type="ARBA" id="ARBA00023235"/>
    </source>
</evidence>
<gene>
    <name evidence="9" type="primary">trpF</name>
    <name evidence="11" type="ORF">ACFP57_06950</name>
</gene>
<dbReference type="HAMAP" id="MF_00135">
    <property type="entry name" value="PRAI"/>
    <property type="match status" value="1"/>
</dbReference>
<comment type="similarity">
    <text evidence="9">Belongs to the TrpF family.</text>
</comment>
<evidence type="ECO:0000256" key="4">
    <source>
        <dbReference type="ARBA" id="ARBA00022272"/>
    </source>
</evidence>
<organism evidence="11 12">
    <name type="scientific">Luteococcus sanguinis</name>
    <dbReference type="NCBI Taxonomy" id="174038"/>
    <lineage>
        <taxon>Bacteria</taxon>
        <taxon>Bacillati</taxon>
        <taxon>Actinomycetota</taxon>
        <taxon>Actinomycetes</taxon>
        <taxon>Propionibacteriales</taxon>
        <taxon>Propionibacteriaceae</taxon>
        <taxon>Luteococcus</taxon>
    </lineage>
</organism>
<keyword evidence="8 9" id="KW-0413">Isomerase</keyword>
<feature type="domain" description="N-(5'phosphoribosyl) anthranilate isomerase (PRAI)" evidence="10">
    <location>
        <begin position="4"/>
        <end position="195"/>
    </location>
</feature>
<dbReference type="Proteomes" id="UP001596266">
    <property type="component" value="Unassembled WGS sequence"/>
</dbReference>
<evidence type="ECO:0000256" key="6">
    <source>
        <dbReference type="ARBA" id="ARBA00022822"/>
    </source>
</evidence>
<dbReference type="GO" id="GO:0016853">
    <property type="term" value="F:isomerase activity"/>
    <property type="evidence" value="ECO:0007669"/>
    <property type="project" value="UniProtKB-KW"/>
</dbReference>
<dbReference type="InterPro" id="IPR011060">
    <property type="entry name" value="RibuloseP-bd_barrel"/>
</dbReference>
<dbReference type="PANTHER" id="PTHR42894">
    <property type="entry name" value="N-(5'-PHOSPHORIBOSYL)ANTHRANILATE ISOMERASE"/>
    <property type="match status" value="1"/>
</dbReference>
<evidence type="ECO:0000259" key="10">
    <source>
        <dbReference type="Pfam" id="PF00697"/>
    </source>
</evidence>
<sequence>MFIKVCGLKTPDDVRVATDAGADAVGFVHNTASVRSIPLEQVAALAALVPAGVASVLVVNDLPVADAIDAARASGVDVLQLHGPGYGREHVARAVASGLRVWRATSLADGDDLRVGAFGEEALLLDSSVPGSGETWDLSGLAEPPHGHWLLAGGLSPVNVADAIRAVRPWGVDVSSGVEVTRGTKGHDLIRTFVAAAREA</sequence>
<evidence type="ECO:0000256" key="2">
    <source>
        <dbReference type="ARBA" id="ARBA00004664"/>
    </source>
</evidence>
<dbReference type="CDD" id="cd00405">
    <property type="entry name" value="PRAI"/>
    <property type="match status" value="1"/>
</dbReference>
<dbReference type="RefSeq" id="WP_343884280.1">
    <property type="nucleotide sequence ID" value="NZ_BAAAKI010000001.1"/>
</dbReference>
<keyword evidence="6 9" id="KW-0822">Tryptophan biosynthesis</keyword>
<accession>A0ABW1X1Q5</accession>
<name>A0ABW1X1Q5_9ACTN</name>
<dbReference type="InterPro" id="IPR013785">
    <property type="entry name" value="Aldolase_TIM"/>
</dbReference>
<dbReference type="SUPFAM" id="SSF51366">
    <property type="entry name" value="Ribulose-phoshate binding barrel"/>
    <property type="match status" value="1"/>
</dbReference>
<protein>
    <recommendedName>
        <fullName evidence="4 9">N-(5'-phosphoribosyl)anthranilate isomerase</fullName>
        <shortName evidence="9">PRAI</shortName>
        <ecNumber evidence="3 9">5.3.1.24</ecNumber>
    </recommendedName>
</protein>
<keyword evidence="12" id="KW-1185">Reference proteome</keyword>
<dbReference type="InterPro" id="IPR001240">
    <property type="entry name" value="PRAI_dom"/>
</dbReference>
<reference evidence="12" key="1">
    <citation type="journal article" date="2019" name="Int. J. Syst. Evol. Microbiol.">
        <title>The Global Catalogue of Microorganisms (GCM) 10K type strain sequencing project: providing services to taxonomists for standard genome sequencing and annotation.</title>
        <authorList>
            <consortium name="The Broad Institute Genomics Platform"/>
            <consortium name="The Broad Institute Genome Sequencing Center for Infectious Disease"/>
            <person name="Wu L."/>
            <person name="Ma J."/>
        </authorList>
    </citation>
    <scope>NUCLEOTIDE SEQUENCE [LARGE SCALE GENOMIC DNA]</scope>
    <source>
        <strain evidence="12">CGMCC 1.15277</strain>
    </source>
</reference>
<dbReference type="PANTHER" id="PTHR42894:SF1">
    <property type="entry name" value="N-(5'-PHOSPHORIBOSYL)ANTHRANILATE ISOMERASE"/>
    <property type="match status" value="1"/>
</dbReference>
<comment type="caution">
    <text evidence="11">The sequence shown here is derived from an EMBL/GenBank/DDBJ whole genome shotgun (WGS) entry which is preliminary data.</text>
</comment>
<dbReference type="Pfam" id="PF00697">
    <property type="entry name" value="PRAI"/>
    <property type="match status" value="1"/>
</dbReference>
<comment type="catalytic activity">
    <reaction evidence="1 9">
        <text>N-(5-phospho-beta-D-ribosyl)anthranilate = 1-(2-carboxyphenylamino)-1-deoxy-D-ribulose 5-phosphate</text>
        <dbReference type="Rhea" id="RHEA:21540"/>
        <dbReference type="ChEBI" id="CHEBI:18277"/>
        <dbReference type="ChEBI" id="CHEBI:58613"/>
        <dbReference type="EC" id="5.3.1.24"/>
    </reaction>
</comment>
<keyword evidence="5 9" id="KW-0028">Amino-acid biosynthesis</keyword>
<keyword evidence="7 9" id="KW-0057">Aromatic amino acid biosynthesis</keyword>
<evidence type="ECO:0000256" key="1">
    <source>
        <dbReference type="ARBA" id="ARBA00001164"/>
    </source>
</evidence>
<dbReference type="InterPro" id="IPR044643">
    <property type="entry name" value="TrpF_fam"/>
</dbReference>
<proteinExistence type="inferred from homology"/>
<evidence type="ECO:0000313" key="11">
    <source>
        <dbReference type="EMBL" id="MFC6396724.1"/>
    </source>
</evidence>
<evidence type="ECO:0000256" key="5">
    <source>
        <dbReference type="ARBA" id="ARBA00022605"/>
    </source>
</evidence>
<dbReference type="Gene3D" id="3.20.20.70">
    <property type="entry name" value="Aldolase class I"/>
    <property type="match status" value="1"/>
</dbReference>
<evidence type="ECO:0000313" key="12">
    <source>
        <dbReference type="Proteomes" id="UP001596266"/>
    </source>
</evidence>